<keyword evidence="4" id="KW-1185">Reference proteome</keyword>
<dbReference type="EMBL" id="SDIL01000046">
    <property type="protein sequence ID" value="RXK38570.1"/>
    <property type="molecule type" value="Genomic_DNA"/>
</dbReference>
<evidence type="ECO:0000313" key="3">
    <source>
        <dbReference type="EMBL" id="RXK38570.1"/>
    </source>
</evidence>
<reference evidence="3 4" key="1">
    <citation type="submission" date="2016-06" db="EMBL/GenBank/DDBJ databases">
        <title>Evolution of pathogenesis and genome organization in the Tremellales.</title>
        <authorList>
            <person name="Cuomo C."/>
            <person name="Litvintseva A."/>
            <person name="Heitman J."/>
            <person name="Chen Y."/>
            <person name="Sun S."/>
            <person name="Springer D."/>
            <person name="Dromer F."/>
            <person name="Young S."/>
            <person name="Zeng Q."/>
            <person name="Chapman S."/>
            <person name="Gujja S."/>
            <person name="Saif S."/>
            <person name="Birren B."/>
        </authorList>
    </citation>
    <scope>NUCLEOTIDE SEQUENCE [LARGE SCALE GENOMIC DNA]</scope>
    <source>
        <strain evidence="3 4">ATCC 28783</strain>
    </source>
</reference>
<evidence type="ECO:0000256" key="1">
    <source>
        <dbReference type="SAM" id="MobiDB-lite"/>
    </source>
</evidence>
<comment type="caution">
    <text evidence="3">The sequence shown here is derived from an EMBL/GenBank/DDBJ whole genome shotgun (WGS) entry which is preliminary data.</text>
</comment>
<feature type="signal peptide" evidence="2">
    <location>
        <begin position="1"/>
        <end position="19"/>
    </location>
</feature>
<gene>
    <name evidence="3" type="ORF">M231_04203</name>
</gene>
<proteinExistence type="predicted"/>
<evidence type="ECO:0000256" key="2">
    <source>
        <dbReference type="SAM" id="SignalP"/>
    </source>
</evidence>
<feature type="chain" id="PRO_5020259121" evidence="2">
    <location>
        <begin position="20"/>
        <end position="207"/>
    </location>
</feature>
<evidence type="ECO:0000313" key="4">
    <source>
        <dbReference type="Proteomes" id="UP000289152"/>
    </source>
</evidence>
<feature type="compositionally biased region" description="Polar residues" evidence="1">
    <location>
        <begin position="41"/>
        <end position="56"/>
    </location>
</feature>
<sequence>MIWKLTLALVCCLIQMGQALPITDMGITVVDRPFPQIPSDLTSSPRLVLHPSSSNDPKSHYSSSDDSNSEESTKAKIEDAGMFFEALSAYLSSLEDEKQLDDSLQDHDEEVRVDHLRDHDGQSKGNQGGKKLEEMGGMDNPEGEDMEDGVEGWYSSDGSWDLQQLLDAWGEEYDLALDAERQVERVRMMLRMYESRGGKMRWMAGAK</sequence>
<protein>
    <submittedName>
        <fullName evidence="3">Uncharacterized protein</fullName>
    </submittedName>
</protein>
<dbReference type="VEuPathDB" id="FungiDB:TREMEDRAFT_71004"/>
<feature type="compositionally biased region" description="Basic and acidic residues" evidence="1">
    <location>
        <begin position="113"/>
        <end position="122"/>
    </location>
</feature>
<dbReference type="InParanoid" id="A0A4Q1BLK9"/>
<feature type="region of interest" description="Disordered" evidence="1">
    <location>
        <begin position="41"/>
        <end position="74"/>
    </location>
</feature>
<feature type="region of interest" description="Disordered" evidence="1">
    <location>
        <begin position="113"/>
        <end position="141"/>
    </location>
</feature>
<dbReference type="Proteomes" id="UP000289152">
    <property type="component" value="Unassembled WGS sequence"/>
</dbReference>
<dbReference type="AlphaFoldDB" id="A0A4Q1BLK9"/>
<accession>A0A4Q1BLK9</accession>
<keyword evidence="2" id="KW-0732">Signal</keyword>
<name>A0A4Q1BLK9_TREME</name>
<organism evidence="3 4">
    <name type="scientific">Tremella mesenterica</name>
    <name type="common">Jelly fungus</name>
    <dbReference type="NCBI Taxonomy" id="5217"/>
    <lineage>
        <taxon>Eukaryota</taxon>
        <taxon>Fungi</taxon>
        <taxon>Dikarya</taxon>
        <taxon>Basidiomycota</taxon>
        <taxon>Agaricomycotina</taxon>
        <taxon>Tremellomycetes</taxon>
        <taxon>Tremellales</taxon>
        <taxon>Tremellaceae</taxon>
        <taxon>Tremella</taxon>
    </lineage>
</organism>